<organism evidence="2 3">
    <name type="scientific">Streptomyces malaysiensis</name>
    <dbReference type="NCBI Taxonomy" id="92644"/>
    <lineage>
        <taxon>Bacteria</taxon>
        <taxon>Bacillati</taxon>
        <taxon>Actinomycetota</taxon>
        <taxon>Actinomycetes</taxon>
        <taxon>Kitasatosporales</taxon>
        <taxon>Streptomycetaceae</taxon>
        <taxon>Streptomyces</taxon>
        <taxon>Streptomyces violaceusniger group</taxon>
    </lineage>
</organism>
<dbReference type="Proteomes" id="UP000663421">
    <property type="component" value="Chromosome"/>
</dbReference>
<proteinExistence type="predicted"/>
<protein>
    <submittedName>
        <fullName evidence="2">Uncharacterized protein</fullName>
    </submittedName>
</protein>
<sequence length="78" mass="9297">MEAAQKCAAAYGPPVWQPIWKRPRKPLTKAQKKERLRKQRERLQAAGCRRFFARQSWRPRPRKNRIGSAATRRDARRN</sequence>
<dbReference type="EMBL" id="CP065050">
    <property type="protein sequence ID" value="QPI62323.1"/>
    <property type="molecule type" value="Genomic_DNA"/>
</dbReference>
<evidence type="ECO:0000313" key="3">
    <source>
        <dbReference type="Proteomes" id="UP000663421"/>
    </source>
</evidence>
<feature type="region of interest" description="Disordered" evidence="1">
    <location>
        <begin position="53"/>
        <end position="78"/>
    </location>
</feature>
<name>A0ABX6WLG4_STRMQ</name>
<evidence type="ECO:0000313" key="2">
    <source>
        <dbReference type="EMBL" id="QPI62323.1"/>
    </source>
</evidence>
<gene>
    <name evidence="2" type="ORF">I1A49_47150</name>
</gene>
<evidence type="ECO:0000256" key="1">
    <source>
        <dbReference type="SAM" id="MobiDB-lite"/>
    </source>
</evidence>
<reference evidence="2 3" key="1">
    <citation type="submission" date="2020-11" db="EMBL/GenBank/DDBJ databases">
        <title>Complete genome sequence unveiled secondary metabolic potentials in Streptomyces solisilvae HNM0141.</title>
        <authorList>
            <person name="Huang X."/>
        </authorList>
    </citation>
    <scope>NUCLEOTIDE SEQUENCE [LARGE SCALE GENOMIC DNA]</scope>
    <source>
        <strain evidence="2 3">HNM0141</strain>
    </source>
</reference>
<keyword evidence="3" id="KW-1185">Reference proteome</keyword>
<accession>A0ABX6WLG4</accession>